<dbReference type="PANTHER" id="PTHR45768">
    <property type="entry name" value="E3 UBIQUITIN-PROTEIN LIGASE RNF13-LIKE"/>
    <property type="match status" value="1"/>
</dbReference>
<evidence type="ECO:0000256" key="5">
    <source>
        <dbReference type="ARBA" id="ARBA00022679"/>
    </source>
</evidence>
<proteinExistence type="inferred from homology"/>
<evidence type="ECO:0000256" key="10">
    <source>
        <dbReference type="ARBA" id="ARBA00022833"/>
    </source>
</evidence>
<dbReference type="Gene3D" id="3.30.40.10">
    <property type="entry name" value="Zinc/RING finger domain, C3HC4 (zinc finger)"/>
    <property type="match status" value="1"/>
</dbReference>
<dbReference type="FunFam" id="3.30.40.10:FF:000982">
    <property type="entry name" value="RING-H2 finger protein ATL2K"/>
    <property type="match status" value="1"/>
</dbReference>
<evidence type="ECO:0000256" key="8">
    <source>
        <dbReference type="ARBA" id="ARBA00022771"/>
    </source>
</evidence>
<feature type="domain" description="RING-type" evidence="15">
    <location>
        <begin position="76"/>
        <end position="118"/>
    </location>
</feature>
<keyword evidence="6" id="KW-0812">Transmembrane</keyword>
<dbReference type="GO" id="GO:0008270">
    <property type="term" value="F:zinc ion binding"/>
    <property type="evidence" value="ECO:0007669"/>
    <property type="project" value="UniProtKB-KW"/>
</dbReference>
<evidence type="ECO:0000256" key="9">
    <source>
        <dbReference type="ARBA" id="ARBA00022786"/>
    </source>
</evidence>
<dbReference type="EC" id="2.3.2.27" evidence="4"/>
<dbReference type="Pfam" id="PF13639">
    <property type="entry name" value="zf-RING_2"/>
    <property type="match status" value="1"/>
</dbReference>
<keyword evidence="17" id="KW-1185">Reference proteome</keyword>
<dbReference type="InParanoid" id="B9RUA7"/>
<dbReference type="PROSITE" id="PS50089">
    <property type="entry name" value="ZF_RING_2"/>
    <property type="match status" value="1"/>
</dbReference>
<keyword evidence="9" id="KW-0833">Ubl conjugation pathway</keyword>
<evidence type="ECO:0000256" key="4">
    <source>
        <dbReference type="ARBA" id="ARBA00012483"/>
    </source>
</evidence>
<dbReference type="CDD" id="cd16461">
    <property type="entry name" value="RING-H2_EL5-like"/>
    <property type="match status" value="1"/>
</dbReference>
<dbReference type="InterPro" id="IPR013083">
    <property type="entry name" value="Znf_RING/FYVE/PHD"/>
</dbReference>
<keyword evidence="5" id="KW-0808">Transferase</keyword>
<keyword evidence="11" id="KW-1133">Transmembrane helix</keyword>
<keyword evidence="8 14" id="KW-0863">Zinc-finger</keyword>
<dbReference type="GO" id="GO:0016020">
    <property type="term" value="C:membrane"/>
    <property type="evidence" value="ECO:0007669"/>
    <property type="project" value="UniProtKB-SubCell"/>
</dbReference>
<evidence type="ECO:0000256" key="14">
    <source>
        <dbReference type="PROSITE-ProRule" id="PRU00175"/>
    </source>
</evidence>
<evidence type="ECO:0000256" key="7">
    <source>
        <dbReference type="ARBA" id="ARBA00022723"/>
    </source>
</evidence>
<keyword evidence="7" id="KW-0479">Metal-binding</keyword>
<comment type="subcellular location">
    <subcellularLocation>
        <location evidence="2">Membrane</location>
        <topology evidence="2">Single-pass membrane protein</topology>
    </subcellularLocation>
</comment>
<evidence type="ECO:0000256" key="6">
    <source>
        <dbReference type="ARBA" id="ARBA00022692"/>
    </source>
</evidence>
<dbReference type="eggNOG" id="KOG0800">
    <property type="taxonomic scope" value="Eukaryota"/>
</dbReference>
<dbReference type="Proteomes" id="UP000008311">
    <property type="component" value="Unassembled WGS sequence"/>
</dbReference>
<evidence type="ECO:0000256" key="12">
    <source>
        <dbReference type="ARBA" id="ARBA00023136"/>
    </source>
</evidence>
<evidence type="ECO:0000256" key="2">
    <source>
        <dbReference type="ARBA" id="ARBA00004167"/>
    </source>
</evidence>
<accession>B9RUA7</accession>
<dbReference type="EMBL" id="EQ973817">
    <property type="protein sequence ID" value="EEF44894.1"/>
    <property type="molecule type" value="Genomic_DNA"/>
</dbReference>
<keyword evidence="12" id="KW-0472">Membrane</keyword>
<comment type="catalytic activity">
    <reaction evidence="1">
        <text>S-ubiquitinyl-[E2 ubiquitin-conjugating enzyme]-L-cysteine + [acceptor protein]-L-lysine = [E2 ubiquitin-conjugating enzyme]-L-cysteine + N(6)-ubiquitinyl-[acceptor protein]-L-lysine.</text>
        <dbReference type="EC" id="2.3.2.27"/>
    </reaction>
</comment>
<sequence>MAIVVSVILLFVGIGLLVFIHACIIGRSFRNNDPANDPTGSTDSPGRTTSISADDLEKLPSFDFIAKGKGSSPVDCAVCLDNFRAGDKCRLLPICKHSFHAQCVDEWLLKTPICPICRASAGSRRGSVAIGEESSHLSDTSIDMRGNLTTDSSRHFSDDAGVELRGSNTTGSAQATINAGNELTQNQTDVIETTQLSSNP</sequence>
<name>B9RUA7_RICCO</name>
<reference evidence="17" key="1">
    <citation type="journal article" date="2010" name="Nat. Biotechnol.">
        <title>Draft genome sequence of the oilseed species Ricinus communis.</title>
        <authorList>
            <person name="Chan A.P."/>
            <person name="Crabtree J."/>
            <person name="Zhao Q."/>
            <person name="Lorenzi H."/>
            <person name="Orvis J."/>
            <person name="Puiu D."/>
            <person name="Melake-Berhan A."/>
            <person name="Jones K.M."/>
            <person name="Redman J."/>
            <person name="Chen G."/>
            <person name="Cahoon E.B."/>
            <person name="Gedil M."/>
            <person name="Stanke M."/>
            <person name="Haas B.J."/>
            <person name="Wortman J.R."/>
            <person name="Fraser-Liggett C.M."/>
            <person name="Ravel J."/>
            <person name="Rabinowicz P.D."/>
        </authorList>
    </citation>
    <scope>NUCLEOTIDE SEQUENCE [LARGE SCALE GENOMIC DNA]</scope>
    <source>
        <strain evidence="17">cv. Hale</strain>
    </source>
</reference>
<dbReference type="PANTHER" id="PTHR45768:SF61">
    <property type="entry name" value="RING-H2 FINGER PROTEIN ATL18"/>
    <property type="match status" value="1"/>
</dbReference>
<evidence type="ECO:0000313" key="17">
    <source>
        <dbReference type="Proteomes" id="UP000008311"/>
    </source>
</evidence>
<dbReference type="SUPFAM" id="SSF57850">
    <property type="entry name" value="RING/U-box"/>
    <property type="match status" value="1"/>
</dbReference>
<evidence type="ECO:0000259" key="15">
    <source>
        <dbReference type="PROSITE" id="PS50089"/>
    </source>
</evidence>
<gene>
    <name evidence="16" type="ORF">RCOM_0851180</name>
</gene>
<evidence type="ECO:0000256" key="11">
    <source>
        <dbReference type="ARBA" id="ARBA00022989"/>
    </source>
</evidence>
<evidence type="ECO:0000256" key="13">
    <source>
        <dbReference type="ARBA" id="ARBA00024209"/>
    </source>
</evidence>
<dbReference type="InterPro" id="IPR001841">
    <property type="entry name" value="Znf_RING"/>
</dbReference>
<protein>
    <recommendedName>
        <fullName evidence="4">RING-type E3 ubiquitin transferase</fullName>
        <ecNumber evidence="4">2.3.2.27</ecNumber>
    </recommendedName>
</protein>
<comment type="pathway">
    <text evidence="3">Protein modification; protein ubiquitination.</text>
</comment>
<comment type="similarity">
    <text evidence="13">Belongs to the RING-type zinc finger family. ATL subfamily.</text>
</comment>
<evidence type="ECO:0000313" key="16">
    <source>
        <dbReference type="EMBL" id="EEF44894.1"/>
    </source>
</evidence>
<dbReference type="GO" id="GO:0061630">
    <property type="term" value="F:ubiquitin protein ligase activity"/>
    <property type="evidence" value="ECO:0007669"/>
    <property type="project" value="UniProtKB-EC"/>
</dbReference>
<dbReference type="AlphaFoldDB" id="B9RUA7"/>
<organism evidence="16 17">
    <name type="scientific">Ricinus communis</name>
    <name type="common">Castor bean</name>
    <dbReference type="NCBI Taxonomy" id="3988"/>
    <lineage>
        <taxon>Eukaryota</taxon>
        <taxon>Viridiplantae</taxon>
        <taxon>Streptophyta</taxon>
        <taxon>Embryophyta</taxon>
        <taxon>Tracheophyta</taxon>
        <taxon>Spermatophyta</taxon>
        <taxon>Magnoliopsida</taxon>
        <taxon>eudicotyledons</taxon>
        <taxon>Gunneridae</taxon>
        <taxon>Pentapetalae</taxon>
        <taxon>rosids</taxon>
        <taxon>fabids</taxon>
        <taxon>Malpighiales</taxon>
        <taxon>Euphorbiaceae</taxon>
        <taxon>Acalyphoideae</taxon>
        <taxon>Acalypheae</taxon>
        <taxon>Ricinus</taxon>
    </lineage>
</organism>
<dbReference type="SMART" id="SM00184">
    <property type="entry name" value="RING"/>
    <property type="match status" value="1"/>
</dbReference>
<keyword evidence="10" id="KW-0862">Zinc</keyword>
<evidence type="ECO:0000256" key="3">
    <source>
        <dbReference type="ARBA" id="ARBA00004906"/>
    </source>
</evidence>
<evidence type="ECO:0000256" key="1">
    <source>
        <dbReference type="ARBA" id="ARBA00000900"/>
    </source>
</evidence>